<dbReference type="CDD" id="cd00042">
    <property type="entry name" value="CY"/>
    <property type="match status" value="1"/>
</dbReference>
<feature type="signal peptide" evidence="2">
    <location>
        <begin position="1"/>
        <end position="20"/>
    </location>
</feature>
<reference evidence="3 4" key="1">
    <citation type="submission" date="2017-09" db="EMBL/GenBank/DDBJ databases">
        <title>Depth-based differentiation of microbial function through sediment-hosted aquifers and enrichment of novel symbionts in the deep terrestrial subsurface.</title>
        <authorList>
            <person name="Probst A.J."/>
            <person name="Ladd B."/>
            <person name="Jarett J.K."/>
            <person name="Geller-Mcgrath D.E."/>
            <person name="Sieber C.M."/>
            <person name="Emerson J.B."/>
            <person name="Anantharaman K."/>
            <person name="Thomas B.C."/>
            <person name="Malmstrom R."/>
            <person name="Stieglmeier M."/>
            <person name="Klingl A."/>
            <person name="Woyke T."/>
            <person name="Ryan C.M."/>
            <person name="Banfield J.F."/>
        </authorList>
    </citation>
    <scope>NUCLEOTIDE SEQUENCE [LARGE SCALE GENOMIC DNA]</scope>
    <source>
        <strain evidence="3">CG17_big_fil_post_rev_8_21_14_2_50_48_46</strain>
    </source>
</reference>
<accession>A0A2M7FZS7</accession>
<dbReference type="EMBL" id="PFFQ01000055">
    <property type="protein sequence ID" value="PIW14918.1"/>
    <property type="molecule type" value="Genomic_DNA"/>
</dbReference>
<evidence type="ECO:0008006" key="5">
    <source>
        <dbReference type="Google" id="ProtNLM"/>
    </source>
</evidence>
<evidence type="ECO:0000256" key="1">
    <source>
        <dbReference type="SAM" id="MobiDB-lite"/>
    </source>
</evidence>
<comment type="caution">
    <text evidence="3">The sequence shown here is derived from an EMBL/GenBank/DDBJ whole genome shotgun (WGS) entry which is preliminary data.</text>
</comment>
<feature type="region of interest" description="Disordered" evidence="1">
    <location>
        <begin position="19"/>
        <end position="55"/>
    </location>
</feature>
<dbReference type="InterPro" id="IPR000010">
    <property type="entry name" value="Cystatin_dom"/>
</dbReference>
<feature type="chain" id="PRO_5014895709" description="Cystatin domain-containing protein" evidence="2">
    <location>
        <begin position="21"/>
        <end position="133"/>
    </location>
</feature>
<gene>
    <name evidence="3" type="ORF">COW36_19930</name>
</gene>
<dbReference type="Proteomes" id="UP000231019">
    <property type="component" value="Unassembled WGS sequence"/>
</dbReference>
<dbReference type="PROSITE" id="PS00287">
    <property type="entry name" value="CYSTATIN"/>
    <property type="match status" value="1"/>
</dbReference>
<sequence>MKKSLIFAILLVSACQGSNGSPSAQGSGTPSPVSSPSVSETLPGGETTQDSASAQAEDIKIKAQNLLNQKYPGAGIFLTTIKRYTTQVVAGSNHRLEVEFTNSAGKTGLLHLTVFADLKGAYSLSEEDYSAVK</sequence>
<organism evidence="3 4">
    <name type="scientific">bacterium (Candidatus Blackallbacteria) CG17_big_fil_post_rev_8_21_14_2_50_48_46</name>
    <dbReference type="NCBI Taxonomy" id="2014261"/>
    <lineage>
        <taxon>Bacteria</taxon>
        <taxon>Candidatus Blackallbacteria</taxon>
    </lineage>
</organism>
<name>A0A2M7FZS7_9BACT</name>
<protein>
    <recommendedName>
        <fullName evidence="5">Cystatin domain-containing protein</fullName>
    </recommendedName>
</protein>
<evidence type="ECO:0000256" key="2">
    <source>
        <dbReference type="SAM" id="SignalP"/>
    </source>
</evidence>
<evidence type="ECO:0000313" key="3">
    <source>
        <dbReference type="EMBL" id="PIW14918.1"/>
    </source>
</evidence>
<evidence type="ECO:0000313" key="4">
    <source>
        <dbReference type="Proteomes" id="UP000231019"/>
    </source>
</evidence>
<keyword evidence="2" id="KW-0732">Signal</keyword>
<dbReference type="Gene3D" id="3.10.450.10">
    <property type="match status" value="1"/>
</dbReference>
<feature type="compositionally biased region" description="Low complexity" evidence="1">
    <location>
        <begin position="30"/>
        <end position="39"/>
    </location>
</feature>
<dbReference type="GO" id="GO:0004869">
    <property type="term" value="F:cysteine-type endopeptidase inhibitor activity"/>
    <property type="evidence" value="ECO:0007669"/>
    <property type="project" value="InterPro"/>
</dbReference>
<proteinExistence type="predicted"/>
<dbReference type="InterPro" id="IPR018073">
    <property type="entry name" value="Prot_inh_cystat_CS"/>
</dbReference>
<dbReference type="SUPFAM" id="SSF54403">
    <property type="entry name" value="Cystatin/monellin"/>
    <property type="match status" value="1"/>
</dbReference>
<dbReference type="AlphaFoldDB" id="A0A2M7FZS7"/>
<feature type="compositionally biased region" description="Polar residues" evidence="1">
    <location>
        <begin position="19"/>
        <end position="29"/>
    </location>
</feature>
<dbReference type="PROSITE" id="PS51257">
    <property type="entry name" value="PROKAR_LIPOPROTEIN"/>
    <property type="match status" value="1"/>
</dbReference>
<dbReference type="InterPro" id="IPR046350">
    <property type="entry name" value="Cystatin_sf"/>
</dbReference>